<gene>
    <name evidence="1" type="ORF">NM688_g1830</name>
</gene>
<organism evidence="1 2">
    <name type="scientific">Phlebia brevispora</name>
    <dbReference type="NCBI Taxonomy" id="194682"/>
    <lineage>
        <taxon>Eukaryota</taxon>
        <taxon>Fungi</taxon>
        <taxon>Dikarya</taxon>
        <taxon>Basidiomycota</taxon>
        <taxon>Agaricomycotina</taxon>
        <taxon>Agaricomycetes</taxon>
        <taxon>Polyporales</taxon>
        <taxon>Meruliaceae</taxon>
        <taxon>Phlebia</taxon>
    </lineage>
</organism>
<sequence>MSSPPEPLGEGRIGVNGSPEERVQKLPASSEQRRRRREQIRARMDQIEQELQQLQAEYAALAPLTLVPPEVISSIFEEYVAECWRPILSDPYIRTHCRPYEWLKLLSVCRHWREIALRTPRIWTFITTQDIKKVNLMLSRSGKCPLTIVNRPPSIATLEPVYRAVIPELSRVRKAEFEITSSVQSLFSSGEQSPALQHLILQDLAIVMHTGMNTLGALSSADMPLLKSLKIQSGSPSLVTSLVRPTLTTLIVKFSPAVNAALVVELLQGLPFLQDLQLSNIASFGMSEFPVIPLPHLHKLELSGNPPSLGMAALLRCLDFPQDTEIRYSSIDSPLGLEEIGLVLPLVMASAIASSRAVLNNPAAAFRPYAIELEQDYGLSAELLAAPSDNSDYRPTRLSLSIGDGTDESLVQMYRHLNLTEVRYMNVAVPMSPELWLRAFENQALLKLEKLCLSGESDVEEFLEMLNTPLPPLASSAAPNSQEDEEQPVTPSTRFTFPNLKILELHGMGFRERNGVVRETDYIERLIPSLRQFTMERGSPLDELHITWPMNLTLEADLAALMDPSIAKFTKIDPSDVEDWGFSTDSIRKNQNTT</sequence>
<dbReference type="EMBL" id="JANHOG010000212">
    <property type="protein sequence ID" value="KAJ3556784.1"/>
    <property type="molecule type" value="Genomic_DNA"/>
</dbReference>
<name>A0ACC1T9Z8_9APHY</name>
<accession>A0ACC1T9Z8</accession>
<dbReference type="Proteomes" id="UP001148662">
    <property type="component" value="Unassembled WGS sequence"/>
</dbReference>
<proteinExistence type="predicted"/>
<evidence type="ECO:0000313" key="1">
    <source>
        <dbReference type="EMBL" id="KAJ3556784.1"/>
    </source>
</evidence>
<keyword evidence="2" id="KW-1185">Reference proteome</keyword>
<protein>
    <submittedName>
        <fullName evidence="1">Uncharacterized protein</fullName>
    </submittedName>
</protein>
<comment type="caution">
    <text evidence="1">The sequence shown here is derived from an EMBL/GenBank/DDBJ whole genome shotgun (WGS) entry which is preliminary data.</text>
</comment>
<evidence type="ECO:0000313" key="2">
    <source>
        <dbReference type="Proteomes" id="UP001148662"/>
    </source>
</evidence>
<reference evidence="1" key="1">
    <citation type="submission" date="2022-07" db="EMBL/GenBank/DDBJ databases">
        <title>Genome Sequence of Phlebia brevispora.</title>
        <authorList>
            <person name="Buettner E."/>
        </authorList>
    </citation>
    <scope>NUCLEOTIDE SEQUENCE</scope>
    <source>
        <strain evidence="1">MPL23</strain>
    </source>
</reference>